<gene>
    <name evidence="2" type="ORF">PFISCL1PPCAC_28123</name>
</gene>
<feature type="non-terminal residue" evidence="2">
    <location>
        <position position="1"/>
    </location>
</feature>
<dbReference type="Proteomes" id="UP001432322">
    <property type="component" value="Unassembled WGS sequence"/>
</dbReference>
<organism evidence="2 3">
    <name type="scientific">Pristionchus fissidentatus</name>
    <dbReference type="NCBI Taxonomy" id="1538716"/>
    <lineage>
        <taxon>Eukaryota</taxon>
        <taxon>Metazoa</taxon>
        <taxon>Ecdysozoa</taxon>
        <taxon>Nematoda</taxon>
        <taxon>Chromadorea</taxon>
        <taxon>Rhabditida</taxon>
        <taxon>Rhabditina</taxon>
        <taxon>Diplogasteromorpha</taxon>
        <taxon>Diplogasteroidea</taxon>
        <taxon>Neodiplogasteridae</taxon>
        <taxon>Pristionchus</taxon>
    </lineage>
</organism>
<feature type="compositionally biased region" description="Polar residues" evidence="1">
    <location>
        <begin position="1"/>
        <end position="11"/>
    </location>
</feature>
<proteinExistence type="predicted"/>
<feature type="non-terminal residue" evidence="2">
    <location>
        <position position="116"/>
    </location>
</feature>
<keyword evidence="3" id="KW-1185">Reference proteome</keyword>
<reference evidence="2" key="1">
    <citation type="submission" date="2023-10" db="EMBL/GenBank/DDBJ databases">
        <title>Genome assembly of Pristionchus species.</title>
        <authorList>
            <person name="Yoshida K."/>
            <person name="Sommer R.J."/>
        </authorList>
    </citation>
    <scope>NUCLEOTIDE SEQUENCE</scope>
    <source>
        <strain evidence="2">RS5133</strain>
    </source>
</reference>
<feature type="region of interest" description="Disordered" evidence="1">
    <location>
        <begin position="1"/>
        <end position="24"/>
    </location>
</feature>
<comment type="caution">
    <text evidence="2">The sequence shown here is derived from an EMBL/GenBank/DDBJ whole genome shotgun (WGS) entry which is preliminary data.</text>
</comment>
<evidence type="ECO:0000313" key="3">
    <source>
        <dbReference type="Proteomes" id="UP001432322"/>
    </source>
</evidence>
<evidence type="ECO:0000256" key="1">
    <source>
        <dbReference type="SAM" id="MobiDB-lite"/>
    </source>
</evidence>
<evidence type="ECO:0000313" key="2">
    <source>
        <dbReference type="EMBL" id="GMT36826.1"/>
    </source>
</evidence>
<dbReference type="AlphaFoldDB" id="A0AAV5WWS5"/>
<name>A0AAV5WWS5_9BILA</name>
<protein>
    <submittedName>
        <fullName evidence="2">Uncharacterized protein</fullName>
    </submittedName>
</protein>
<dbReference type="EMBL" id="BTSY01000007">
    <property type="protein sequence ID" value="GMT36826.1"/>
    <property type="molecule type" value="Genomic_DNA"/>
</dbReference>
<accession>A0AAV5WWS5</accession>
<sequence>QVETGTATNEAIINEETKRNETANAATEQAALTNNQQGRKPVIVSNWSASPLHRAVSFAIDKLSSTIPPQDLETFTREMHSLSLRENGNRIIWWRLAHASQQYKLFGLSPPHPSFK</sequence>